<evidence type="ECO:0000313" key="2">
    <source>
        <dbReference type="EMBL" id="KFZ30176.1"/>
    </source>
</evidence>
<dbReference type="STRING" id="435908.IDSA_11480"/>
<dbReference type="PANTHER" id="PTHR30399:SF1">
    <property type="entry name" value="UTP PYROPHOSPHATASE"/>
    <property type="match status" value="1"/>
</dbReference>
<evidence type="ECO:0000259" key="1">
    <source>
        <dbReference type="Pfam" id="PF01863"/>
    </source>
</evidence>
<sequence>MSEMPTGGVLKIGSRTIPYQLKRSARNGSVRLAMTMDGFDVLAPHSANAKDVELALLKKKKWIIENYDDLQKKYQESHKIARFKTGAKLPYWGRLVRLNTQLTESASPKVYYENGIRIEHPAYSSVKTHDNAVEAAIHEYLTARVSVELKSLVKRYSASLDVQPKTVRVREMKERWGSCSKAGNISIDWRLVYAPKRVLAYVVAHELTHLRINDHSPRFWSLLKKVYGHFEPEHSWLMGNEHLLGYKKLLVRDDSI</sequence>
<reference evidence="2 3" key="1">
    <citation type="submission" date="2014-06" db="EMBL/GenBank/DDBJ databases">
        <title>The draft genome sequence of Idiomarina salinarum ISL-52.</title>
        <authorList>
            <person name="Du J."/>
            <person name="Shao Z."/>
        </authorList>
    </citation>
    <scope>NUCLEOTIDE SEQUENCE [LARGE SCALE GENOMIC DNA]</scope>
    <source>
        <strain evidence="2 3">ISL-52</strain>
    </source>
</reference>
<dbReference type="RefSeq" id="WP_034776955.1">
    <property type="nucleotide sequence ID" value="NZ_JPER01000008.1"/>
</dbReference>
<feature type="domain" description="YgjP-like metallopeptidase" evidence="1">
    <location>
        <begin position="31"/>
        <end position="237"/>
    </location>
</feature>
<dbReference type="PANTHER" id="PTHR30399">
    <property type="entry name" value="UNCHARACTERIZED PROTEIN YGJP"/>
    <property type="match status" value="1"/>
</dbReference>
<organism evidence="2 3">
    <name type="scientific">Pseudidiomarina salinarum</name>
    <dbReference type="NCBI Taxonomy" id="435908"/>
    <lineage>
        <taxon>Bacteria</taxon>
        <taxon>Pseudomonadati</taxon>
        <taxon>Pseudomonadota</taxon>
        <taxon>Gammaproteobacteria</taxon>
        <taxon>Alteromonadales</taxon>
        <taxon>Idiomarinaceae</taxon>
        <taxon>Pseudidiomarina</taxon>
    </lineage>
</organism>
<dbReference type="InterPro" id="IPR002725">
    <property type="entry name" value="YgjP-like_metallopeptidase"/>
</dbReference>
<dbReference type="Proteomes" id="UP000054363">
    <property type="component" value="Unassembled WGS sequence"/>
</dbReference>
<comment type="caution">
    <text evidence="2">The sequence shown here is derived from an EMBL/GenBank/DDBJ whole genome shotgun (WGS) entry which is preliminary data.</text>
</comment>
<dbReference type="AlphaFoldDB" id="A0A094JC72"/>
<dbReference type="Gene3D" id="3.30.2010.10">
    <property type="entry name" value="Metalloproteases ('zincins'), catalytic domain"/>
    <property type="match status" value="1"/>
</dbReference>
<proteinExistence type="predicted"/>
<dbReference type="InterPro" id="IPR053136">
    <property type="entry name" value="UTP_pyrophosphatase-like"/>
</dbReference>
<dbReference type="OrthoDB" id="9811177at2"/>
<dbReference type="EMBL" id="JPER01000008">
    <property type="protein sequence ID" value="KFZ30176.1"/>
    <property type="molecule type" value="Genomic_DNA"/>
</dbReference>
<dbReference type="CDD" id="cd07344">
    <property type="entry name" value="M48_yhfN_like"/>
    <property type="match status" value="1"/>
</dbReference>
<name>A0A094JC72_9GAMM</name>
<gene>
    <name evidence="2" type="ORF">IDSA_11480</name>
</gene>
<keyword evidence="3" id="KW-1185">Reference proteome</keyword>
<evidence type="ECO:0000313" key="3">
    <source>
        <dbReference type="Proteomes" id="UP000054363"/>
    </source>
</evidence>
<dbReference type="eggNOG" id="COG1451">
    <property type="taxonomic scope" value="Bacteria"/>
</dbReference>
<accession>A0A094JC72</accession>
<dbReference type="Pfam" id="PF01863">
    <property type="entry name" value="YgjP-like"/>
    <property type="match status" value="1"/>
</dbReference>
<protein>
    <recommendedName>
        <fullName evidence="1">YgjP-like metallopeptidase domain-containing protein</fullName>
    </recommendedName>
</protein>